<dbReference type="InterPro" id="IPR053185">
    <property type="entry name" value="SET_domain_protein"/>
</dbReference>
<organism evidence="2 3">
    <name type="scientific">Trichocladium antarcticum</name>
    <dbReference type="NCBI Taxonomy" id="1450529"/>
    <lineage>
        <taxon>Eukaryota</taxon>
        <taxon>Fungi</taxon>
        <taxon>Dikarya</taxon>
        <taxon>Ascomycota</taxon>
        <taxon>Pezizomycotina</taxon>
        <taxon>Sordariomycetes</taxon>
        <taxon>Sordariomycetidae</taxon>
        <taxon>Sordariales</taxon>
        <taxon>Chaetomiaceae</taxon>
        <taxon>Trichocladium</taxon>
    </lineage>
</organism>
<dbReference type="AlphaFoldDB" id="A0AAN6ULQ0"/>
<dbReference type="SMART" id="SM00317">
    <property type="entry name" value="SET"/>
    <property type="match status" value="1"/>
</dbReference>
<reference evidence="2" key="1">
    <citation type="journal article" date="2023" name="Mol. Phylogenet. Evol.">
        <title>Genome-scale phylogeny and comparative genomics of the fungal order Sordariales.</title>
        <authorList>
            <person name="Hensen N."/>
            <person name="Bonometti L."/>
            <person name="Westerberg I."/>
            <person name="Brannstrom I.O."/>
            <person name="Guillou S."/>
            <person name="Cros-Aarteil S."/>
            <person name="Calhoun S."/>
            <person name="Haridas S."/>
            <person name="Kuo A."/>
            <person name="Mondo S."/>
            <person name="Pangilinan J."/>
            <person name="Riley R."/>
            <person name="LaButti K."/>
            <person name="Andreopoulos B."/>
            <person name="Lipzen A."/>
            <person name="Chen C."/>
            <person name="Yan M."/>
            <person name="Daum C."/>
            <person name="Ng V."/>
            <person name="Clum A."/>
            <person name="Steindorff A."/>
            <person name="Ohm R.A."/>
            <person name="Martin F."/>
            <person name="Silar P."/>
            <person name="Natvig D.O."/>
            <person name="Lalanne C."/>
            <person name="Gautier V."/>
            <person name="Ament-Velasquez S.L."/>
            <person name="Kruys A."/>
            <person name="Hutchinson M.I."/>
            <person name="Powell A.J."/>
            <person name="Barry K."/>
            <person name="Miller A.N."/>
            <person name="Grigoriev I.V."/>
            <person name="Debuchy R."/>
            <person name="Gladieux P."/>
            <person name="Hiltunen Thoren M."/>
            <person name="Johannesson H."/>
        </authorList>
    </citation>
    <scope>NUCLEOTIDE SEQUENCE</scope>
    <source>
        <strain evidence="2">CBS 123565</strain>
    </source>
</reference>
<evidence type="ECO:0000313" key="2">
    <source>
        <dbReference type="EMBL" id="KAK4135357.1"/>
    </source>
</evidence>
<dbReference type="CDD" id="cd20071">
    <property type="entry name" value="SET_SMYD"/>
    <property type="match status" value="1"/>
</dbReference>
<dbReference type="PANTHER" id="PTHR47332:SF6">
    <property type="entry name" value="SET DOMAIN-CONTAINING PROTEIN"/>
    <property type="match status" value="1"/>
</dbReference>
<dbReference type="PROSITE" id="PS50280">
    <property type="entry name" value="SET"/>
    <property type="match status" value="1"/>
</dbReference>
<comment type="caution">
    <text evidence="2">The sequence shown here is derived from an EMBL/GenBank/DDBJ whole genome shotgun (WGS) entry which is preliminary data.</text>
</comment>
<reference evidence="2" key="2">
    <citation type="submission" date="2023-05" db="EMBL/GenBank/DDBJ databases">
        <authorList>
            <consortium name="Lawrence Berkeley National Laboratory"/>
            <person name="Steindorff A."/>
            <person name="Hensen N."/>
            <person name="Bonometti L."/>
            <person name="Westerberg I."/>
            <person name="Brannstrom I.O."/>
            <person name="Guillou S."/>
            <person name="Cros-Aarteil S."/>
            <person name="Calhoun S."/>
            <person name="Haridas S."/>
            <person name="Kuo A."/>
            <person name="Mondo S."/>
            <person name="Pangilinan J."/>
            <person name="Riley R."/>
            <person name="Labutti K."/>
            <person name="Andreopoulos B."/>
            <person name="Lipzen A."/>
            <person name="Chen C."/>
            <person name="Yanf M."/>
            <person name="Daum C."/>
            <person name="Ng V."/>
            <person name="Clum A."/>
            <person name="Ohm R."/>
            <person name="Martin F."/>
            <person name="Silar P."/>
            <person name="Natvig D."/>
            <person name="Lalanne C."/>
            <person name="Gautier V."/>
            <person name="Ament-Velasquez S.L."/>
            <person name="Kruys A."/>
            <person name="Hutchinson M.I."/>
            <person name="Powell A.J."/>
            <person name="Barry K."/>
            <person name="Miller A.N."/>
            <person name="Grigoriev I.V."/>
            <person name="Debuchy R."/>
            <person name="Gladieux P."/>
            <person name="Thoren M.H."/>
            <person name="Johannesson H."/>
        </authorList>
    </citation>
    <scope>NUCLEOTIDE SEQUENCE</scope>
    <source>
        <strain evidence="2">CBS 123565</strain>
    </source>
</reference>
<gene>
    <name evidence="2" type="ORF">BT67DRAFT_400808</name>
</gene>
<name>A0AAN6ULQ0_9PEZI</name>
<dbReference type="SUPFAM" id="SSF82199">
    <property type="entry name" value="SET domain"/>
    <property type="match status" value="1"/>
</dbReference>
<protein>
    <submittedName>
        <fullName evidence="2">SET domain-containing protein</fullName>
    </submittedName>
</protein>
<dbReference type="EMBL" id="MU853406">
    <property type="protein sequence ID" value="KAK4135357.1"/>
    <property type="molecule type" value="Genomic_DNA"/>
</dbReference>
<dbReference type="InterPro" id="IPR001214">
    <property type="entry name" value="SET_dom"/>
</dbReference>
<dbReference type="InterPro" id="IPR046341">
    <property type="entry name" value="SET_dom_sf"/>
</dbReference>
<evidence type="ECO:0000313" key="3">
    <source>
        <dbReference type="Proteomes" id="UP001304895"/>
    </source>
</evidence>
<proteinExistence type="predicted"/>
<feature type="domain" description="SET" evidence="1">
    <location>
        <begin position="131"/>
        <end position="306"/>
    </location>
</feature>
<sequence length="458" mass="50157">MRTVQLLLFASRALGRSNPGSAETCGLRPSTPFDSGPVCFPGPEYLSGQCQNGGDCASPRPHAWTRSSPCFQSAESEDRFCVFTDAAFADGRGISLVTTAQRANHVATAPAFTNPELTKHLNQDLVQTVPARHEVREIPGKGMGVVATAPIPRGALILANTASILVDYRAYHTLPTAHYTDLQTHAAAHLPPAHRAALLNLSSHNPRTNPPADPADISGILATNIFDIDFDTDIDIDIDIDLDLDPEDEEKEEESPTFAALFPAIARLNHACRPNADYRFDHAALAQSVRAARDIVPGEEITVSYIDAVRPRAARVRRLKRGWGFECDCALCVLEGGRQREADERVGLIGEVKGVLGDWAWHGAGGEGTGMAELLVGLFEMERLWTVMHEAYALAALEFNAVGERWRAVKYARLAVEWGIPMVGDEDEDVEDMRELAGDPRGHWSWMRRVRNRDALAK</sequence>
<evidence type="ECO:0000259" key="1">
    <source>
        <dbReference type="PROSITE" id="PS50280"/>
    </source>
</evidence>
<dbReference type="Proteomes" id="UP001304895">
    <property type="component" value="Unassembled WGS sequence"/>
</dbReference>
<keyword evidence="3" id="KW-1185">Reference proteome</keyword>
<dbReference type="Gene3D" id="2.170.270.10">
    <property type="entry name" value="SET domain"/>
    <property type="match status" value="1"/>
</dbReference>
<dbReference type="Pfam" id="PF00856">
    <property type="entry name" value="SET"/>
    <property type="match status" value="1"/>
</dbReference>
<accession>A0AAN6ULQ0</accession>
<dbReference type="PANTHER" id="PTHR47332">
    <property type="entry name" value="SET DOMAIN-CONTAINING PROTEIN 5"/>
    <property type="match status" value="1"/>
</dbReference>